<feature type="compositionally biased region" description="Polar residues" evidence="1">
    <location>
        <begin position="35"/>
        <end position="46"/>
    </location>
</feature>
<accession>Q7UPQ6</accession>
<name>Q7UPQ6_RHOBA</name>
<protein>
    <submittedName>
        <fullName evidence="2">Uncharacterized protein</fullName>
    </submittedName>
</protein>
<evidence type="ECO:0000313" key="3">
    <source>
        <dbReference type="Proteomes" id="UP000001025"/>
    </source>
</evidence>
<proteinExistence type="predicted"/>
<gene>
    <name evidence="2" type="ordered locus">RB6783</name>
</gene>
<evidence type="ECO:0000256" key="1">
    <source>
        <dbReference type="SAM" id="MobiDB-lite"/>
    </source>
</evidence>
<reference evidence="2 3" key="1">
    <citation type="journal article" date="2003" name="Proc. Natl. Acad. Sci. U.S.A.">
        <title>Complete genome sequence of the marine planctomycete Pirellula sp. strain 1.</title>
        <authorList>
            <person name="Gloeckner F.O."/>
            <person name="Kube M."/>
            <person name="Bauer M."/>
            <person name="Teeling H."/>
            <person name="Lombardot T."/>
            <person name="Ludwig W."/>
            <person name="Gade D."/>
            <person name="Beck A."/>
            <person name="Borzym K."/>
            <person name="Heitmann K."/>
            <person name="Rabus R."/>
            <person name="Schlesner H."/>
            <person name="Amann R."/>
            <person name="Reinhardt R."/>
        </authorList>
    </citation>
    <scope>NUCLEOTIDE SEQUENCE [LARGE SCALE GENOMIC DNA]</scope>
    <source>
        <strain evidence="3">DSM 10527 / NCIMB 13988 / SH1</strain>
    </source>
</reference>
<dbReference type="Proteomes" id="UP000001025">
    <property type="component" value="Chromosome"/>
</dbReference>
<organism evidence="2 3">
    <name type="scientific">Rhodopirellula baltica (strain DSM 10527 / NCIMB 13988 / SH1)</name>
    <dbReference type="NCBI Taxonomy" id="243090"/>
    <lineage>
        <taxon>Bacteria</taxon>
        <taxon>Pseudomonadati</taxon>
        <taxon>Planctomycetota</taxon>
        <taxon>Planctomycetia</taxon>
        <taxon>Pirellulales</taxon>
        <taxon>Pirellulaceae</taxon>
        <taxon>Rhodopirellula</taxon>
    </lineage>
</organism>
<keyword evidence="3" id="KW-1185">Reference proteome</keyword>
<evidence type="ECO:0000313" key="2">
    <source>
        <dbReference type="EMBL" id="CAD75005.1"/>
    </source>
</evidence>
<dbReference type="InParanoid" id="Q7UPQ6"/>
<feature type="region of interest" description="Disordered" evidence="1">
    <location>
        <begin position="1"/>
        <end position="58"/>
    </location>
</feature>
<sequence length="58" mass="6513">MLTKQHQLAATKDATPITYSETGKKKTQMPHRFSDSTGFSMPNQGHATRPSALQRKLR</sequence>
<dbReference type="KEGG" id="rba:RB6783"/>
<dbReference type="EnsemblBacteria" id="CAD75005">
    <property type="protein sequence ID" value="CAD75005"/>
    <property type="gene ID" value="RB6783"/>
</dbReference>
<dbReference type="AlphaFoldDB" id="Q7UPQ6"/>
<dbReference type="HOGENOM" id="CLU_2976304_0_0_0"/>
<dbReference type="EMBL" id="BX294144">
    <property type="protein sequence ID" value="CAD75005.1"/>
    <property type="molecule type" value="Genomic_DNA"/>
</dbReference>